<evidence type="ECO:0000313" key="3">
    <source>
        <dbReference type="EMBL" id="MBB3985273.1"/>
    </source>
</evidence>
<dbReference type="GO" id="GO:0003677">
    <property type="term" value="F:DNA binding"/>
    <property type="evidence" value="ECO:0007669"/>
    <property type="project" value="UniProtKB-KW"/>
</dbReference>
<dbReference type="InterPro" id="IPR036390">
    <property type="entry name" value="WH_DNA-bd_sf"/>
</dbReference>
<proteinExistence type="inferred from homology"/>
<dbReference type="Pfam" id="PF00126">
    <property type="entry name" value="HTH_1"/>
    <property type="match status" value="1"/>
</dbReference>
<comment type="caution">
    <text evidence="3">The sequence shown here is derived from an EMBL/GenBank/DDBJ whole genome shotgun (WGS) entry which is preliminary data.</text>
</comment>
<name>A0A7W6DSI9_9RHOB</name>
<keyword evidence="4" id="KW-1185">Reference proteome</keyword>
<dbReference type="InterPro" id="IPR036388">
    <property type="entry name" value="WH-like_DNA-bd_sf"/>
</dbReference>
<sequence length="113" mass="12725">MVGQRHLVLFFPELLVFGVHRGIFPSAISQQIQAIEAHIGVRLRGRTGRKVVQTEAGERYSQLVRDEIERITVATEQMRGANSFTLLNIRVAPTFASEWVPPRLPGFIKSTRA</sequence>
<dbReference type="PANTHER" id="PTHR30537">
    <property type="entry name" value="HTH-TYPE TRANSCRIPTIONAL REGULATOR"/>
    <property type="match status" value="1"/>
</dbReference>
<keyword evidence="3" id="KW-0238">DNA-binding</keyword>
<dbReference type="AlphaFoldDB" id="A0A7W6DSI9"/>
<reference evidence="3 4" key="1">
    <citation type="submission" date="2020-08" db="EMBL/GenBank/DDBJ databases">
        <title>Genomic Encyclopedia of Type Strains, Phase IV (KMG-IV): sequencing the most valuable type-strain genomes for metagenomic binning, comparative biology and taxonomic classification.</title>
        <authorList>
            <person name="Goeker M."/>
        </authorList>
    </citation>
    <scope>NUCLEOTIDE SEQUENCE [LARGE SCALE GENOMIC DNA]</scope>
    <source>
        <strain evidence="3 4">DSM 102235</strain>
    </source>
</reference>
<dbReference type="RefSeq" id="WP_221235544.1">
    <property type="nucleotide sequence ID" value="NZ_BAABBZ010000059.1"/>
</dbReference>
<dbReference type="SUPFAM" id="SSF46785">
    <property type="entry name" value="Winged helix' DNA-binding domain"/>
    <property type="match status" value="1"/>
</dbReference>
<dbReference type="PANTHER" id="PTHR30537:SF5">
    <property type="entry name" value="HTH-TYPE TRANSCRIPTIONAL ACTIVATOR TTDR-RELATED"/>
    <property type="match status" value="1"/>
</dbReference>
<feature type="domain" description="HTH lysR-type" evidence="2">
    <location>
        <begin position="25"/>
        <end position="54"/>
    </location>
</feature>
<dbReference type="InterPro" id="IPR058163">
    <property type="entry name" value="LysR-type_TF_proteobact-type"/>
</dbReference>
<evidence type="ECO:0000259" key="2">
    <source>
        <dbReference type="PROSITE" id="PS50931"/>
    </source>
</evidence>
<dbReference type="EMBL" id="JACIEJ010000003">
    <property type="protein sequence ID" value="MBB3985273.1"/>
    <property type="molecule type" value="Genomic_DNA"/>
</dbReference>
<protein>
    <submittedName>
        <fullName evidence="3">DNA-binding transcriptional LysR family regulator</fullName>
    </submittedName>
</protein>
<dbReference type="PROSITE" id="PS50931">
    <property type="entry name" value="HTH_LYSR"/>
    <property type="match status" value="1"/>
</dbReference>
<dbReference type="GO" id="GO:0003700">
    <property type="term" value="F:DNA-binding transcription factor activity"/>
    <property type="evidence" value="ECO:0007669"/>
    <property type="project" value="InterPro"/>
</dbReference>
<evidence type="ECO:0000256" key="1">
    <source>
        <dbReference type="ARBA" id="ARBA00009437"/>
    </source>
</evidence>
<dbReference type="InterPro" id="IPR000847">
    <property type="entry name" value="LysR_HTH_N"/>
</dbReference>
<dbReference type="Proteomes" id="UP000541426">
    <property type="component" value="Unassembled WGS sequence"/>
</dbReference>
<accession>A0A7W6DSI9</accession>
<gene>
    <name evidence="3" type="ORF">GGQ68_001602</name>
</gene>
<evidence type="ECO:0000313" key="4">
    <source>
        <dbReference type="Proteomes" id="UP000541426"/>
    </source>
</evidence>
<organism evidence="3 4">
    <name type="scientific">Sagittula marina</name>
    <dbReference type="NCBI Taxonomy" id="943940"/>
    <lineage>
        <taxon>Bacteria</taxon>
        <taxon>Pseudomonadati</taxon>
        <taxon>Pseudomonadota</taxon>
        <taxon>Alphaproteobacteria</taxon>
        <taxon>Rhodobacterales</taxon>
        <taxon>Roseobacteraceae</taxon>
        <taxon>Sagittula</taxon>
    </lineage>
</organism>
<dbReference type="Gene3D" id="1.10.10.10">
    <property type="entry name" value="Winged helix-like DNA-binding domain superfamily/Winged helix DNA-binding domain"/>
    <property type="match status" value="1"/>
</dbReference>
<comment type="similarity">
    <text evidence="1">Belongs to the LysR transcriptional regulatory family.</text>
</comment>